<protein>
    <recommendedName>
        <fullName evidence="3">histidine kinase</fullName>
        <ecNumber evidence="3">2.7.13.3</ecNumber>
    </recommendedName>
</protein>
<dbReference type="Proteomes" id="UP000067625">
    <property type="component" value="Chromosome"/>
</dbReference>
<reference evidence="18" key="1">
    <citation type="submission" date="2015-08" db="EMBL/GenBank/DDBJ databases">
        <title>Genome sequencing project for genomic taxonomy and phylogenomics of Bacillus-like bacteria.</title>
        <authorList>
            <person name="Liu B."/>
            <person name="Wang J."/>
            <person name="Zhu Y."/>
            <person name="Liu G."/>
            <person name="Chen Q."/>
            <person name="Chen Z."/>
            <person name="Lan J."/>
            <person name="Che J."/>
            <person name="Ge C."/>
            <person name="Shi H."/>
            <person name="Pan Z."/>
            <person name="Liu X."/>
        </authorList>
    </citation>
    <scope>NUCLEOTIDE SEQUENCE [LARGE SCALE GENOMIC DNA]</scope>
    <source>
        <strain evidence="18">FJAT-4402</strain>
    </source>
</reference>
<keyword evidence="5" id="KW-0597">Phosphoprotein</keyword>
<accession>A0A0M4FYC5</accession>
<keyword evidence="18" id="KW-1185">Reference proteome</keyword>
<feature type="domain" description="Histidine kinase" evidence="15">
    <location>
        <begin position="244"/>
        <end position="450"/>
    </location>
</feature>
<dbReference type="STRING" id="1441095.AM592_12520"/>
<evidence type="ECO:0000256" key="6">
    <source>
        <dbReference type="ARBA" id="ARBA00022679"/>
    </source>
</evidence>
<dbReference type="GO" id="GO:0005886">
    <property type="term" value="C:plasma membrane"/>
    <property type="evidence" value="ECO:0007669"/>
    <property type="project" value="UniProtKB-SubCell"/>
</dbReference>
<evidence type="ECO:0000259" key="15">
    <source>
        <dbReference type="PROSITE" id="PS50109"/>
    </source>
</evidence>
<sequence length="451" mass="52375">MKNKPLAFQIWLSIAAILFVIAILLMILLLTTLRNFFTDEIYTTIENEQHILTEFRVPGSLERRDFSKDASAPSTERSVQHILLPEDISLYRKQQFVPDSFIKKVYELVNSQHTKTRRYSEDIGNTRVFFVVKKVIVNDQPGYLLSYAFDSYRDTLSFTLFKRLLYGLAIVLILSWIPSLWLARYLSRPLVTLEKHVKQISKQDWHDPVTVDRTDEIGHLGQSIEDMRQKLIHKDETERALMQNISHDLKTPVMVIRGYTQAIKDGIFPQGDLDSTVDVIEAEAEKLEKKIKNLLYLTKLDYLSKQKQVRETFHLSETIQSVVDRLKWSRIDIDWLTSLDDVSIEGDEEQWNKLVENILENQIRYAEQTIEIQVRTGNANEAILTIKNDGPHIEEKMLTSLFEPFNKGKKGEFGIGLSIVKRILELHNAKIKIENKETGVCYTIIVPKNRL</sequence>
<keyword evidence="8" id="KW-0547">Nucleotide-binding</keyword>
<dbReference type="CDD" id="cd06225">
    <property type="entry name" value="HAMP"/>
    <property type="match status" value="1"/>
</dbReference>
<keyword evidence="4" id="KW-1003">Cell membrane</keyword>
<dbReference type="SUPFAM" id="SSF47384">
    <property type="entry name" value="Homodimeric domain of signal transducing histidine kinase"/>
    <property type="match status" value="1"/>
</dbReference>
<dbReference type="InterPro" id="IPR004358">
    <property type="entry name" value="Sig_transdc_His_kin-like_C"/>
</dbReference>
<evidence type="ECO:0000256" key="8">
    <source>
        <dbReference type="ARBA" id="ARBA00022741"/>
    </source>
</evidence>
<dbReference type="CDD" id="cd00082">
    <property type="entry name" value="HisKA"/>
    <property type="match status" value="1"/>
</dbReference>
<keyword evidence="12" id="KW-0902">Two-component regulatory system</keyword>
<dbReference type="Pfam" id="PF02518">
    <property type="entry name" value="HATPase_c"/>
    <property type="match status" value="1"/>
</dbReference>
<dbReference type="GO" id="GO:0005524">
    <property type="term" value="F:ATP binding"/>
    <property type="evidence" value="ECO:0007669"/>
    <property type="project" value="UniProtKB-KW"/>
</dbReference>
<evidence type="ECO:0000256" key="12">
    <source>
        <dbReference type="ARBA" id="ARBA00023012"/>
    </source>
</evidence>
<evidence type="ECO:0000256" key="7">
    <source>
        <dbReference type="ARBA" id="ARBA00022692"/>
    </source>
</evidence>
<dbReference type="InterPro" id="IPR036097">
    <property type="entry name" value="HisK_dim/P_sf"/>
</dbReference>
<evidence type="ECO:0000256" key="1">
    <source>
        <dbReference type="ARBA" id="ARBA00000085"/>
    </source>
</evidence>
<dbReference type="OrthoDB" id="9780718at2"/>
<dbReference type="PRINTS" id="PR00344">
    <property type="entry name" value="BCTRLSENSOR"/>
</dbReference>
<dbReference type="SUPFAM" id="SSF55874">
    <property type="entry name" value="ATPase domain of HSP90 chaperone/DNA topoisomerase II/histidine kinase"/>
    <property type="match status" value="1"/>
</dbReference>
<evidence type="ECO:0000256" key="5">
    <source>
        <dbReference type="ARBA" id="ARBA00022553"/>
    </source>
</evidence>
<dbReference type="InterPro" id="IPR050398">
    <property type="entry name" value="HssS/ArlS-like"/>
</dbReference>
<reference evidence="17 18" key="2">
    <citation type="journal article" date="2016" name="Int. J. Syst. Evol. Microbiol.">
        <title>Bacillus gobiensis sp. nov., isolated from a soil sample.</title>
        <authorList>
            <person name="Liu B."/>
            <person name="Liu G.H."/>
            <person name="Cetin S."/>
            <person name="Schumann P."/>
            <person name="Pan Z.Z."/>
            <person name="Chen Q.Q."/>
        </authorList>
    </citation>
    <scope>NUCLEOTIDE SEQUENCE [LARGE SCALE GENOMIC DNA]</scope>
    <source>
        <strain evidence="17 18">FJAT-4402</strain>
    </source>
</reference>
<feature type="transmembrane region" description="Helical" evidence="14">
    <location>
        <begin position="164"/>
        <end position="183"/>
    </location>
</feature>
<dbReference type="SMART" id="SM00304">
    <property type="entry name" value="HAMP"/>
    <property type="match status" value="1"/>
</dbReference>
<comment type="subcellular location">
    <subcellularLocation>
        <location evidence="2">Cell membrane</location>
        <topology evidence="2">Multi-pass membrane protein</topology>
    </subcellularLocation>
</comment>
<keyword evidence="6" id="KW-0808">Transferase</keyword>
<dbReference type="Pfam" id="PF00512">
    <property type="entry name" value="HisKA"/>
    <property type="match status" value="1"/>
</dbReference>
<dbReference type="PATRIC" id="fig|1441095.3.peg.2746"/>
<feature type="domain" description="HAMP" evidence="16">
    <location>
        <begin position="184"/>
        <end position="236"/>
    </location>
</feature>
<organism evidence="17 18">
    <name type="scientific">Bacillus gobiensis</name>
    <dbReference type="NCBI Taxonomy" id="1441095"/>
    <lineage>
        <taxon>Bacteria</taxon>
        <taxon>Bacillati</taxon>
        <taxon>Bacillota</taxon>
        <taxon>Bacilli</taxon>
        <taxon>Bacillales</taxon>
        <taxon>Bacillaceae</taxon>
        <taxon>Bacillus</taxon>
    </lineage>
</organism>
<dbReference type="InterPro" id="IPR003594">
    <property type="entry name" value="HATPase_dom"/>
</dbReference>
<dbReference type="SMART" id="SM00388">
    <property type="entry name" value="HisKA"/>
    <property type="match status" value="1"/>
</dbReference>
<name>A0A0M4FYC5_9BACI</name>
<dbReference type="Gene3D" id="1.10.287.130">
    <property type="match status" value="1"/>
</dbReference>
<evidence type="ECO:0000259" key="16">
    <source>
        <dbReference type="PROSITE" id="PS50885"/>
    </source>
</evidence>
<dbReference type="FunFam" id="1.10.287.130:FF:000073">
    <property type="entry name" value="Two-component sensor histidine kinase"/>
    <property type="match status" value="1"/>
</dbReference>
<feature type="transmembrane region" description="Helical" evidence="14">
    <location>
        <begin position="6"/>
        <end position="30"/>
    </location>
</feature>
<keyword evidence="9 17" id="KW-0418">Kinase</keyword>
<dbReference type="PROSITE" id="PS50885">
    <property type="entry name" value="HAMP"/>
    <property type="match status" value="1"/>
</dbReference>
<keyword evidence="10" id="KW-0067">ATP-binding</keyword>
<dbReference type="PANTHER" id="PTHR45528:SF1">
    <property type="entry name" value="SENSOR HISTIDINE KINASE CPXA"/>
    <property type="match status" value="1"/>
</dbReference>
<dbReference type="Gene3D" id="3.30.565.10">
    <property type="entry name" value="Histidine kinase-like ATPase, C-terminal domain"/>
    <property type="match status" value="1"/>
</dbReference>
<evidence type="ECO:0000256" key="2">
    <source>
        <dbReference type="ARBA" id="ARBA00004651"/>
    </source>
</evidence>
<comment type="catalytic activity">
    <reaction evidence="1">
        <text>ATP + protein L-histidine = ADP + protein N-phospho-L-histidine.</text>
        <dbReference type="EC" id="2.7.13.3"/>
    </reaction>
</comment>
<dbReference type="SMART" id="SM00387">
    <property type="entry name" value="HATPase_c"/>
    <property type="match status" value="1"/>
</dbReference>
<dbReference type="AlphaFoldDB" id="A0A0M4FYC5"/>
<dbReference type="PROSITE" id="PS50109">
    <property type="entry name" value="HIS_KIN"/>
    <property type="match status" value="1"/>
</dbReference>
<dbReference type="InterPro" id="IPR003660">
    <property type="entry name" value="HAMP_dom"/>
</dbReference>
<keyword evidence="11 14" id="KW-1133">Transmembrane helix</keyword>
<evidence type="ECO:0000313" key="17">
    <source>
        <dbReference type="EMBL" id="ALC82313.1"/>
    </source>
</evidence>
<evidence type="ECO:0000256" key="14">
    <source>
        <dbReference type="SAM" id="Phobius"/>
    </source>
</evidence>
<dbReference type="SUPFAM" id="SSF158472">
    <property type="entry name" value="HAMP domain-like"/>
    <property type="match status" value="1"/>
</dbReference>
<dbReference type="PANTHER" id="PTHR45528">
    <property type="entry name" value="SENSOR HISTIDINE KINASE CPXA"/>
    <property type="match status" value="1"/>
</dbReference>
<dbReference type="InterPro" id="IPR036890">
    <property type="entry name" value="HATPase_C_sf"/>
</dbReference>
<dbReference type="Pfam" id="PF00672">
    <property type="entry name" value="HAMP"/>
    <property type="match status" value="1"/>
</dbReference>
<dbReference type="EC" id="2.7.13.3" evidence="3"/>
<evidence type="ECO:0000256" key="9">
    <source>
        <dbReference type="ARBA" id="ARBA00022777"/>
    </source>
</evidence>
<evidence type="ECO:0000256" key="13">
    <source>
        <dbReference type="ARBA" id="ARBA00023136"/>
    </source>
</evidence>
<gene>
    <name evidence="17" type="ORF">AM592_12520</name>
</gene>
<evidence type="ECO:0000256" key="4">
    <source>
        <dbReference type="ARBA" id="ARBA00022475"/>
    </source>
</evidence>
<evidence type="ECO:0000313" key="18">
    <source>
        <dbReference type="Proteomes" id="UP000067625"/>
    </source>
</evidence>
<dbReference type="Gene3D" id="6.10.340.10">
    <property type="match status" value="1"/>
</dbReference>
<proteinExistence type="predicted"/>
<keyword evidence="7 14" id="KW-0812">Transmembrane</keyword>
<dbReference type="InterPro" id="IPR005467">
    <property type="entry name" value="His_kinase_dom"/>
</dbReference>
<dbReference type="InterPro" id="IPR003661">
    <property type="entry name" value="HisK_dim/P_dom"/>
</dbReference>
<evidence type="ECO:0000256" key="11">
    <source>
        <dbReference type="ARBA" id="ARBA00022989"/>
    </source>
</evidence>
<dbReference type="GO" id="GO:0000155">
    <property type="term" value="F:phosphorelay sensor kinase activity"/>
    <property type="evidence" value="ECO:0007669"/>
    <property type="project" value="InterPro"/>
</dbReference>
<evidence type="ECO:0000256" key="10">
    <source>
        <dbReference type="ARBA" id="ARBA00022840"/>
    </source>
</evidence>
<evidence type="ECO:0000256" key="3">
    <source>
        <dbReference type="ARBA" id="ARBA00012438"/>
    </source>
</evidence>
<keyword evidence="13 14" id="KW-0472">Membrane</keyword>
<dbReference type="RefSeq" id="WP_053604098.1">
    <property type="nucleotide sequence ID" value="NZ_CP012600.1"/>
</dbReference>
<dbReference type="EMBL" id="CP012600">
    <property type="protein sequence ID" value="ALC82313.1"/>
    <property type="molecule type" value="Genomic_DNA"/>
</dbReference>